<evidence type="ECO:0000259" key="7">
    <source>
        <dbReference type="PROSITE" id="PS50011"/>
    </source>
</evidence>
<keyword evidence="1" id="KW-0808">Transferase</keyword>
<dbReference type="SUPFAM" id="SSF56112">
    <property type="entry name" value="Protein kinase-like (PK-like)"/>
    <property type="match status" value="1"/>
</dbReference>
<evidence type="ECO:0000259" key="8">
    <source>
        <dbReference type="PROSITE" id="PS50030"/>
    </source>
</evidence>
<dbReference type="PANTHER" id="PTHR11042">
    <property type="entry name" value="EUKARYOTIC TRANSLATION INITIATION FACTOR 2-ALPHA KINASE EIF2-ALPHA KINASE -RELATED"/>
    <property type="match status" value="1"/>
</dbReference>
<dbReference type="GO" id="GO:0004694">
    <property type="term" value="F:eukaryotic translation initiation factor 2alpha kinase activity"/>
    <property type="evidence" value="ECO:0007669"/>
    <property type="project" value="TreeGrafter"/>
</dbReference>
<evidence type="ECO:0000256" key="3">
    <source>
        <dbReference type="ARBA" id="ARBA00022777"/>
    </source>
</evidence>
<dbReference type="AlphaFoldDB" id="A0AB34JA53"/>
<evidence type="ECO:0000313" key="10">
    <source>
        <dbReference type="Proteomes" id="UP001515480"/>
    </source>
</evidence>
<dbReference type="SUPFAM" id="SSF46934">
    <property type="entry name" value="UBA-like"/>
    <property type="match status" value="1"/>
</dbReference>
<evidence type="ECO:0000256" key="4">
    <source>
        <dbReference type="ARBA" id="ARBA00022840"/>
    </source>
</evidence>
<dbReference type="InterPro" id="IPR015940">
    <property type="entry name" value="UBA"/>
</dbReference>
<keyword evidence="10" id="KW-1185">Reference proteome</keyword>
<comment type="caution">
    <text evidence="9">The sequence shown here is derived from an EMBL/GenBank/DDBJ whole genome shotgun (WGS) entry which is preliminary data.</text>
</comment>
<evidence type="ECO:0000256" key="5">
    <source>
        <dbReference type="ARBA" id="ARBA00037982"/>
    </source>
</evidence>
<dbReference type="GO" id="GO:0005524">
    <property type="term" value="F:ATP binding"/>
    <property type="evidence" value="ECO:0007669"/>
    <property type="project" value="UniProtKB-KW"/>
</dbReference>
<dbReference type="InterPro" id="IPR011009">
    <property type="entry name" value="Kinase-like_dom_sf"/>
</dbReference>
<dbReference type="PANTHER" id="PTHR11042:SF91">
    <property type="entry name" value="EUKARYOTIC TRANSLATION INITIATION FACTOR 2-ALPHA KINASE"/>
    <property type="match status" value="1"/>
</dbReference>
<proteinExistence type="inferred from homology"/>
<keyword evidence="4" id="KW-0067">ATP-binding</keyword>
<evidence type="ECO:0000313" key="9">
    <source>
        <dbReference type="EMBL" id="KAL1518426.1"/>
    </source>
</evidence>
<dbReference type="SMART" id="SM00165">
    <property type="entry name" value="UBA"/>
    <property type="match status" value="1"/>
</dbReference>
<protein>
    <submittedName>
        <fullName evidence="9">Uncharacterized protein</fullName>
    </submittedName>
</protein>
<sequence>MMAHEDPAEQLTALCEQQQQLMDSAVKPALEVVQQHAASSARFLDALVRLARYKMDVASADEELGRAVCAAVRARAPALALLQPEESDADSDALLRRLREAVEAARSRVSAAEGAMPTLEQLPTLHEDRWGAHAAARDEARREQVHLAELLLEGLLAKQHCLQRSLRGVHESAIELPALDEAAPIEPTGAAPPSAAAAPLPASPLLAACGSLGSAVLSLAQACGSEARARAAAIAARIVEEHRERRPRLERQLREVAAEVRAVRRDFEAAAALDERRVRVEAMLESLKALQAEVVAARKRERTANNELADLRDEAAPGDEAVWRQQEKCTQLKGQTQALLRRRDGVVAEVAALSATLLPPQQQPVGEDTAVPLDFPELPVRAHRIVQPGAAYETLDEAGRQRFDVEVLLRRAGLLACDRSYESYSDLTVIAPSKPNVKCAVLRGVAPDAAPKILKEFGVSEFRRIKRAVAAASRLHHPGVVPVECAFLIQQMDIVVVQSPRYVGGNLRQWCGGKPAEARLRAAQRVAEAVRFLHAHGVLHRDLKPENVVVDGNDTPALCDFDLSLDARESITSTQTRGTLLYLAPDARPSAASDVFALGVTLLDLLFCDGDEERLRQLVLTDGRATADLSDLARVRRDLSRRVEDAALAALVGEMISPQPADRPTAEEVAARLGELLHERTCCLCFCPAPLEQGLECDGAARHFACDECFSAHVQRREALAADGLIKCAGDGCGCRFTLQAVAKHATTPAFDALRKLADDMKVVAMQREFEQWKDRFEAEFAAKSESERRVLAARRHVEEMMALQCPKCRGVFAQFDFCAALKCGHEGCGANFCAFCLADCGADAHPHVRTCRLNPKQNEYFVSEAAWQRVIRGERERKLLEYWDTLEREVKDALAADGSIRQIIRDLRLEARLGVEAFEQQLAQLHGMGFNDERAMRRALREAGGDVAAAVQMLVPQ</sequence>
<dbReference type="InterPro" id="IPR000719">
    <property type="entry name" value="Prot_kinase_dom"/>
</dbReference>
<dbReference type="InterPro" id="IPR009060">
    <property type="entry name" value="UBA-like_sf"/>
</dbReference>
<keyword evidence="6" id="KW-0175">Coiled coil</keyword>
<evidence type="ECO:0000256" key="2">
    <source>
        <dbReference type="ARBA" id="ARBA00022741"/>
    </source>
</evidence>
<organism evidence="9 10">
    <name type="scientific">Prymnesium parvum</name>
    <name type="common">Toxic golden alga</name>
    <dbReference type="NCBI Taxonomy" id="97485"/>
    <lineage>
        <taxon>Eukaryota</taxon>
        <taxon>Haptista</taxon>
        <taxon>Haptophyta</taxon>
        <taxon>Prymnesiophyceae</taxon>
        <taxon>Prymnesiales</taxon>
        <taxon>Prymnesiaceae</taxon>
        <taxon>Prymnesium</taxon>
    </lineage>
</organism>
<dbReference type="InterPro" id="IPR050339">
    <property type="entry name" value="CC_SR_Kinase"/>
</dbReference>
<feature type="domain" description="Protein kinase" evidence="7">
    <location>
        <begin position="392"/>
        <end position="681"/>
    </location>
</feature>
<dbReference type="Proteomes" id="UP001515480">
    <property type="component" value="Unassembled WGS sequence"/>
</dbReference>
<comment type="similarity">
    <text evidence="5">Belongs to the protein kinase superfamily. Ser/Thr protein kinase family. GCN2 subfamily.</text>
</comment>
<evidence type="ECO:0000256" key="1">
    <source>
        <dbReference type="ARBA" id="ARBA00022679"/>
    </source>
</evidence>
<dbReference type="Gene3D" id="1.10.8.10">
    <property type="entry name" value="DNA helicase RuvA subunit, C-terminal domain"/>
    <property type="match status" value="1"/>
</dbReference>
<feature type="coiled-coil region" evidence="6">
    <location>
        <begin position="239"/>
        <end position="314"/>
    </location>
</feature>
<accession>A0AB34JA53</accession>
<keyword evidence="2" id="KW-0547">Nucleotide-binding</keyword>
<dbReference type="PROSITE" id="PS50011">
    <property type="entry name" value="PROTEIN_KINASE_DOM"/>
    <property type="match status" value="1"/>
</dbReference>
<reference evidence="9 10" key="1">
    <citation type="journal article" date="2024" name="Science">
        <title>Giant polyketide synthase enzymes in the biosynthesis of giant marine polyether toxins.</title>
        <authorList>
            <person name="Fallon T.R."/>
            <person name="Shende V.V."/>
            <person name="Wierzbicki I.H."/>
            <person name="Pendleton A.L."/>
            <person name="Watervoot N.F."/>
            <person name="Auber R.P."/>
            <person name="Gonzalez D.J."/>
            <person name="Wisecaver J.H."/>
            <person name="Moore B.S."/>
        </authorList>
    </citation>
    <scope>NUCLEOTIDE SEQUENCE [LARGE SCALE GENOMIC DNA]</scope>
    <source>
        <strain evidence="9 10">12B1</strain>
    </source>
</reference>
<dbReference type="InterPro" id="IPR008271">
    <property type="entry name" value="Ser/Thr_kinase_AS"/>
</dbReference>
<dbReference type="PROSITE" id="PS50030">
    <property type="entry name" value="UBA"/>
    <property type="match status" value="1"/>
</dbReference>
<keyword evidence="3" id="KW-0418">Kinase</keyword>
<dbReference type="Pfam" id="PF00069">
    <property type="entry name" value="Pkinase"/>
    <property type="match status" value="1"/>
</dbReference>
<feature type="domain" description="UBA" evidence="8">
    <location>
        <begin position="917"/>
        <end position="958"/>
    </location>
</feature>
<dbReference type="Gene3D" id="1.10.510.10">
    <property type="entry name" value="Transferase(Phosphotransferase) domain 1"/>
    <property type="match status" value="1"/>
</dbReference>
<dbReference type="EMBL" id="JBGBPQ010000010">
    <property type="protein sequence ID" value="KAL1518426.1"/>
    <property type="molecule type" value="Genomic_DNA"/>
</dbReference>
<dbReference type="GO" id="GO:0005737">
    <property type="term" value="C:cytoplasm"/>
    <property type="evidence" value="ECO:0007669"/>
    <property type="project" value="TreeGrafter"/>
</dbReference>
<evidence type="ECO:0000256" key="6">
    <source>
        <dbReference type="SAM" id="Coils"/>
    </source>
</evidence>
<dbReference type="GO" id="GO:0005634">
    <property type="term" value="C:nucleus"/>
    <property type="evidence" value="ECO:0007669"/>
    <property type="project" value="TreeGrafter"/>
</dbReference>
<dbReference type="PROSITE" id="PS00108">
    <property type="entry name" value="PROTEIN_KINASE_ST"/>
    <property type="match status" value="1"/>
</dbReference>
<gene>
    <name evidence="9" type="ORF">AB1Y20_002718</name>
</gene>
<name>A0AB34JA53_PRYPA</name>
<dbReference type="SMART" id="SM00220">
    <property type="entry name" value="S_TKc"/>
    <property type="match status" value="1"/>
</dbReference>